<dbReference type="KEGG" id="lnu:N7U66_10300"/>
<name>A0A9E8MZB8_9FLAO</name>
<evidence type="ECO:0000313" key="2">
    <source>
        <dbReference type="Proteomes" id="UP001164705"/>
    </source>
</evidence>
<proteinExistence type="predicted"/>
<evidence type="ECO:0000313" key="1">
    <source>
        <dbReference type="EMBL" id="WAC03766.1"/>
    </source>
</evidence>
<gene>
    <name evidence="1" type="ORF">N7U66_10300</name>
</gene>
<accession>A0A9E8MZB8</accession>
<dbReference type="EMBL" id="CP113088">
    <property type="protein sequence ID" value="WAC03766.1"/>
    <property type="molecule type" value="Genomic_DNA"/>
</dbReference>
<dbReference type="RefSeq" id="WP_267678401.1">
    <property type="nucleotide sequence ID" value="NZ_CP113088.1"/>
</dbReference>
<dbReference type="AlphaFoldDB" id="A0A9E8MZB8"/>
<protein>
    <submittedName>
        <fullName evidence="1">Uncharacterized protein</fullName>
    </submittedName>
</protein>
<dbReference type="Proteomes" id="UP001164705">
    <property type="component" value="Chromosome"/>
</dbReference>
<organism evidence="1 2">
    <name type="scientific">Lacinutrix neustonica</name>
    <dbReference type="NCBI Taxonomy" id="2980107"/>
    <lineage>
        <taxon>Bacteria</taxon>
        <taxon>Pseudomonadati</taxon>
        <taxon>Bacteroidota</taxon>
        <taxon>Flavobacteriia</taxon>
        <taxon>Flavobacteriales</taxon>
        <taxon>Flavobacteriaceae</taxon>
        <taxon>Lacinutrix</taxon>
    </lineage>
</organism>
<sequence>MALNSGVGDTIDHYFRKVTLNRWTSKFSHLEKEQFEIALKSTKSVSKHHPQNFQKKVIESYEHKRKEFEAKHNIKCH</sequence>
<keyword evidence="2" id="KW-1185">Reference proteome</keyword>
<reference evidence="1" key="1">
    <citation type="submission" date="2022-11" db="EMBL/GenBank/DDBJ databases">
        <title>Lacinutrix neustonica HL-RS19T sp. nov., isolated from the surface microlayer sample of brackish Lake Shihwa.</title>
        <authorList>
            <person name="Choi J.Y."/>
            <person name="Hwang C.Y."/>
        </authorList>
    </citation>
    <scope>NUCLEOTIDE SEQUENCE</scope>
    <source>
        <strain evidence="1">HL-RS19</strain>
    </source>
</reference>